<dbReference type="RefSeq" id="WP_317122354.1">
    <property type="nucleotide sequence ID" value="NZ_JAWJBA010000003.1"/>
</dbReference>
<dbReference type="CDD" id="cd00093">
    <property type="entry name" value="HTH_XRE"/>
    <property type="match status" value="1"/>
</dbReference>
<dbReference type="InterPro" id="IPR010982">
    <property type="entry name" value="Lambda_DNA-bd_dom_sf"/>
</dbReference>
<dbReference type="PROSITE" id="PS50943">
    <property type="entry name" value="HTH_CROC1"/>
    <property type="match status" value="1"/>
</dbReference>
<evidence type="ECO:0000313" key="3">
    <source>
        <dbReference type="Proteomes" id="UP001287282"/>
    </source>
</evidence>
<dbReference type="EMBL" id="JAWJBA010000003">
    <property type="protein sequence ID" value="MDV2685176.1"/>
    <property type="molecule type" value="Genomic_DNA"/>
</dbReference>
<comment type="caution">
    <text evidence="2">The sequence shown here is derived from an EMBL/GenBank/DDBJ whole genome shotgun (WGS) entry which is preliminary data.</text>
</comment>
<feature type="domain" description="HTH cro/C1-type" evidence="1">
    <location>
        <begin position="8"/>
        <end position="61"/>
    </location>
</feature>
<dbReference type="Proteomes" id="UP001287282">
    <property type="component" value="Unassembled WGS sequence"/>
</dbReference>
<evidence type="ECO:0000313" key="2">
    <source>
        <dbReference type="EMBL" id="MDV2685176.1"/>
    </source>
</evidence>
<protein>
    <submittedName>
        <fullName evidence="2">Helix-turn-helix domain-containing protein</fullName>
    </submittedName>
</protein>
<organism evidence="2 3">
    <name type="scientific">Alkalihalophilus lindianensis</name>
    <dbReference type="NCBI Taxonomy" id="1630542"/>
    <lineage>
        <taxon>Bacteria</taxon>
        <taxon>Bacillati</taxon>
        <taxon>Bacillota</taxon>
        <taxon>Bacilli</taxon>
        <taxon>Bacillales</taxon>
        <taxon>Bacillaceae</taxon>
        <taxon>Alkalihalophilus</taxon>
    </lineage>
</organism>
<dbReference type="Pfam" id="PF13443">
    <property type="entry name" value="HTH_26"/>
    <property type="match status" value="1"/>
</dbReference>
<evidence type="ECO:0000259" key="1">
    <source>
        <dbReference type="PROSITE" id="PS50943"/>
    </source>
</evidence>
<sequence length="69" mass="8070">MPFSYKPLWKLLLDEDMTKTQLREELEMSSTTLARMGKGQNVSMEVLDKLCKRFGVQPNEIIEYVESDK</sequence>
<proteinExistence type="predicted"/>
<dbReference type="Gene3D" id="1.10.260.40">
    <property type="entry name" value="lambda repressor-like DNA-binding domains"/>
    <property type="match status" value="1"/>
</dbReference>
<accession>A0ABU3XBC1</accession>
<dbReference type="InterPro" id="IPR001387">
    <property type="entry name" value="Cro/C1-type_HTH"/>
</dbReference>
<reference evidence="2 3" key="1">
    <citation type="submission" date="2023-10" db="EMBL/GenBank/DDBJ databases">
        <title>Screening of Alkalihalobacillus lindianensis BZ-TG-R113 and Its Alleviation of Salt Stress on Rapeseed Growth.</title>
        <authorList>
            <person name="Zhao B."/>
            <person name="Guo T."/>
        </authorList>
    </citation>
    <scope>NUCLEOTIDE SEQUENCE [LARGE SCALE GENOMIC DNA]</scope>
    <source>
        <strain evidence="2 3">BZ-TG-R113</strain>
    </source>
</reference>
<dbReference type="SUPFAM" id="SSF47413">
    <property type="entry name" value="lambda repressor-like DNA-binding domains"/>
    <property type="match status" value="1"/>
</dbReference>
<name>A0ABU3XBC1_9BACI</name>
<gene>
    <name evidence="2" type="ORF">RYX56_12500</name>
</gene>
<keyword evidence="3" id="KW-1185">Reference proteome</keyword>